<reference evidence="2 3" key="1">
    <citation type="journal article" date="2023" name="Plants (Basel)">
        <title>Bridging the Gap: Combining Genomics and Transcriptomics Approaches to Understand Stylosanthes scabra, an Orphan Legume from the Brazilian Caatinga.</title>
        <authorList>
            <person name="Ferreira-Neto J.R.C."/>
            <person name="da Silva M.D."/>
            <person name="Binneck E."/>
            <person name="de Melo N.F."/>
            <person name="da Silva R.H."/>
            <person name="de Melo A.L.T.M."/>
            <person name="Pandolfi V."/>
            <person name="Bustamante F.O."/>
            <person name="Brasileiro-Vidal A.C."/>
            <person name="Benko-Iseppon A.M."/>
        </authorList>
    </citation>
    <scope>NUCLEOTIDE SEQUENCE [LARGE SCALE GENOMIC DNA]</scope>
    <source>
        <tissue evidence="2">Leaves</tissue>
    </source>
</reference>
<dbReference type="EMBL" id="JASCZI010272014">
    <property type="protein sequence ID" value="MED6219200.1"/>
    <property type="molecule type" value="Genomic_DNA"/>
</dbReference>
<protein>
    <submittedName>
        <fullName evidence="2">Uncharacterized protein</fullName>
    </submittedName>
</protein>
<evidence type="ECO:0000313" key="2">
    <source>
        <dbReference type="EMBL" id="MED6219200.1"/>
    </source>
</evidence>
<accession>A0ABU6ZBX8</accession>
<evidence type="ECO:0000313" key="3">
    <source>
        <dbReference type="Proteomes" id="UP001341840"/>
    </source>
</evidence>
<gene>
    <name evidence="2" type="ORF">PIB30_033723</name>
</gene>
<name>A0ABU6ZBX8_9FABA</name>
<evidence type="ECO:0000256" key="1">
    <source>
        <dbReference type="SAM" id="MobiDB-lite"/>
    </source>
</evidence>
<keyword evidence="3" id="KW-1185">Reference proteome</keyword>
<organism evidence="2 3">
    <name type="scientific">Stylosanthes scabra</name>
    <dbReference type="NCBI Taxonomy" id="79078"/>
    <lineage>
        <taxon>Eukaryota</taxon>
        <taxon>Viridiplantae</taxon>
        <taxon>Streptophyta</taxon>
        <taxon>Embryophyta</taxon>
        <taxon>Tracheophyta</taxon>
        <taxon>Spermatophyta</taxon>
        <taxon>Magnoliopsida</taxon>
        <taxon>eudicotyledons</taxon>
        <taxon>Gunneridae</taxon>
        <taxon>Pentapetalae</taxon>
        <taxon>rosids</taxon>
        <taxon>fabids</taxon>
        <taxon>Fabales</taxon>
        <taxon>Fabaceae</taxon>
        <taxon>Papilionoideae</taxon>
        <taxon>50 kb inversion clade</taxon>
        <taxon>dalbergioids sensu lato</taxon>
        <taxon>Dalbergieae</taxon>
        <taxon>Pterocarpus clade</taxon>
        <taxon>Stylosanthes</taxon>
    </lineage>
</organism>
<feature type="region of interest" description="Disordered" evidence="1">
    <location>
        <begin position="57"/>
        <end position="81"/>
    </location>
</feature>
<proteinExistence type="predicted"/>
<sequence>MVWGILGKGLAEETREPSKPTSRVWALFWTSPKPRIWQPNDAEVQYFYSGPAPIHSSGKGTLGPSNPSLRSIALGAQSRTD</sequence>
<comment type="caution">
    <text evidence="2">The sequence shown here is derived from an EMBL/GenBank/DDBJ whole genome shotgun (WGS) entry which is preliminary data.</text>
</comment>
<dbReference type="Proteomes" id="UP001341840">
    <property type="component" value="Unassembled WGS sequence"/>
</dbReference>